<evidence type="ECO:0000259" key="1">
    <source>
        <dbReference type="Pfam" id="PF20150"/>
    </source>
</evidence>
<evidence type="ECO:0000313" key="2">
    <source>
        <dbReference type="EMBL" id="KAK8076994.1"/>
    </source>
</evidence>
<dbReference type="InterPro" id="IPR045518">
    <property type="entry name" value="2EXR"/>
</dbReference>
<feature type="domain" description="2EXR" evidence="1">
    <location>
        <begin position="3"/>
        <end position="72"/>
    </location>
</feature>
<name>A0ABR1W0H3_9PEZI</name>
<accession>A0ABR1W0H3</accession>
<protein>
    <recommendedName>
        <fullName evidence="1">2EXR domain-containing protein</fullName>
    </recommendedName>
</protein>
<organism evidence="2 3">
    <name type="scientific">Apiospora saccharicola</name>
    <dbReference type="NCBI Taxonomy" id="335842"/>
    <lineage>
        <taxon>Eukaryota</taxon>
        <taxon>Fungi</taxon>
        <taxon>Dikarya</taxon>
        <taxon>Ascomycota</taxon>
        <taxon>Pezizomycotina</taxon>
        <taxon>Sordariomycetes</taxon>
        <taxon>Xylariomycetidae</taxon>
        <taxon>Amphisphaeriales</taxon>
        <taxon>Apiosporaceae</taxon>
        <taxon>Apiospora</taxon>
    </lineage>
</organism>
<evidence type="ECO:0000313" key="3">
    <source>
        <dbReference type="Proteomes" id="UP001446871"/>
    </source>
</evidence>
<dbReference type="EMBL" id="JAQQWM010000002">
    <property type="protein sequence ID" value="KAK8076994.1"/>
    <property type="molecule type" value="Genomic_DNA"/>
</dbReference>
<comment type="caution">
    <text evidence="2">The sequence shown here is derived from an EMBL/GenBank/DDBJ whole genome shotgun (WGS) entry which is preliminary data.</text>
</comment>
<keyword evidence="3" id="KW-1185">Reference proteome</keyword>
<sequence length="350" mass="40703">MSFGCFQRLVPELRQMIWDHALREEAESRLVIVHRPTMRVMPQPSLKMKIMNANQESREYAQKHFYKVQLKVRTLVPPVLSIPYEIAAFASTPDAENARYNGKGLMAMYRGLYGQGLQVRFRFDFWRYHLVLKLREHVTKLLETPGPQMMTMAGGSKSGIKKGTLFLRTEHDRFAVSRTQRFPVGPLNPWRIDMCQRAFLRDQILDYVDVHENHARVVWGMQQPLSTPWSPDTELLARHIADHLPRKVLQKVRRVVSLHSGPEAGDRGIHVCGEHLMCSREWNLRSFKGAHQLYTAHMFAVPTDSSQAFQNLLEWERVKENGIITFKCMCHSHDEHKSEGNDDNNMEEED</sequence>
<dbReference type="Proteomes" id="UP001446871">
    <property type="component" value="Unassembled WGS sequence"/>
</dbReference>
<proteinExistence type="predicted"/>
<dbReference type="Pfam" id="PF20150">
    <property type="entry name" value="2EXR"/>
    <property type="match status" value="1"/>
</dbReference>
<reference evidence="2 3" key="1">
    <citation type="submission" date="2023-01" db="EMBL/GenBank/DDBJ databases">
        <title>Analysis of 21 Apiospora genomes using comparative genomics revels a genus with tremendous synthesis potential of carbohydrate active enzymes and secondary metabolites.</title>
        <authorList>
            <person name="Sorensen T."/>
        </authorList>
    </citation>
    <scope>NUCLEOTIDE SEQUENCE [LARGE SCALE GENOMIC DNA]</scope>
    <source>
        <strain evidence="2 3">CBS 83171</strain>
    </source>
</reference>
<gene>
    <name evidence="2" type="ORF">PG996_003164</name>
</gene>